<evidence type="ECO:0000313" key="8">
    <source>
        <dbReference type="EMBL" id="PPA76239.1"/>
    </source>
</evidence>
<keyword evidence="2" id="KW-0147">Chitin-binding</keyword>
<feature type="domain" description="PKD/Chitinase" evidence="6">
    <location>
        <begin position="334"/>
        <end position="420"/>
    </location>
</feature>
<evidence type="ECO:0000313" key="9">
    <source>
        <dbReference type="Proteomes" id="UP000239990"/>
    </source>
</evidence>
<dbReference type="InterPro" id="IPR014756">
    <property type="entry name" value="Ig_E-set"/>
</dbReference>
<dbReference type="InterPro" id="IPR003610">
    <property type="entry name" value="CBM5/12"/>
</dbReference>
<evidence type="ECO:0000256" key="3">
    <source>
        <dbReference type="ARBA" id="ARBA00022729"/>
    </source>
</evidence>
<evidence type="ECO:0000256" key="5">
    <source>
        <dbReference type="SAM" id="SignalP"/>
    </source>
</evidence>
<dbReference type="EMBL" id="PREU01000004">
    <property type="protein sequence ID" value="PPA76239.1"/>
    <property type="molecule type" value="Genomic_DNA"/>
</dbReference>
<dbReference type="Gene3D" id="3.30.70.2150">
    <property type="match status" value="1"/>
</dbReference>
<evidence type="ECO:0000256" key="2">
    <source>
        <dbReference type="ARBA" id="ARBA00022669"/>
    </source>
</evidence>
<dbReference type="Pfam" id="PF03067">
    <property type="entry name" value="LPMO_10"/>
    <property type="match status" value="1"/>
</dbReference>
<dbReference type="InterPro" id="IPR000601">
    <property type="entry name" value="PKD_dom"/>
</dbReference>
<dbReference type="InterPro" id="IPR013783">
    <property type="entry name" value="Ig-like_fold"/>
</dbReference>
<keyword evidence="3 5" id="KW-0732">Signal</keyword>
<gene>
    <name evidence="8" type="ORF">C4E15_11260</name>
</gene>
<protein>
    <recommendedName>
        <fullName evidence="10">GlcNAc-binding protein A</fullName>
    </recommendedName>
</protein>
<dbReference type="InterPro" id="IPR035986">
    <property type="entry name" value="PKD_dom_sf"/>
</dbReference>
<evidence type="ECO:0000259" key="6">
    <source>
        <dbReference type="SMART" id="SM00089"/>
    </source>
</evidence>
<feature type="chain" id="PRO_5015460646" description="GlcNAc-binding protein A" evidence="5">
    <location>
        <begin position="24"/>
        <end position="506"/>
    </location>
</feature>
<evidence type="ECO:0000256" key="4">
    <source>
        <dbReference type="SAM" id="MobiDB-lite"/>
    </source>
</evidence>
<name>A0A2S5GTB5_9BURK</name>
<evidence type="ECO:0000259" key="7">
    <source>
        <dbReference type="SMART" id="SM00495"/>
    </source>
</evidence>
<dbReference type="InterPro" id="IPR041029">
    <property type="entry name" value="GbpA_2"/>
</dbReference>
<dbReference type="Proteomes" id="UP000239990">
    <property type="component" value="Unassembled WGS sequence"/>
</dbReference>
<reference evidence="8 9" key="1">
    <citation type="submission" date="2018-02" db="EMBL/GenBank/DDBJ databases">
        <title>Draft Genome of Achromobacter spanius stain 6.</title>
        <authorList>
            <person name="Gunasekera T.S."/>
            <person name="Radwan O."/>
            <person name="Ruiz O.N."/>
        </authorList>
    </citation>
    <scope>NUCLEOTIDE SEQUENCE [LARGE SCALE GENOMIC DNA]</scope>
    <source>
        <strain evidence="8 9">6</strain>
    </source>
</reference>
<dbReference type="Gene3D" id="2.60.40.10">
    <property type="entry name" value="Immunoglobulins"/>
    <property type="match status" value="1"/>
</dbReference>
<dbReference type="Gene3D" id="2.70.50.50">
    <property type="entry name" value="chitin-binding protein cbp21"/>
    <property type="match status" value="1"/>
</dbReference>
<proteinExistence type="predicted"/>
<dbReference type="CDD" id="cd21177">
    <property type="entry name" value="LPMO_AA10"/>
    <property type="match status" value="1"/>
</dbReference>
<dbReference type="GO" id="GO:0004553">
    <property type="term" value="F:hydrolase activity, hydrolyzing O-glycosyl compounds"/>
    <property type="evidence" value="ECO:0007669"/>
    <property type="project" value="InterPro"/>
</dbReference>
<dbReference type="AlphaFoldDB" id="A0A2S5GTB5"/>
<dbReference type="GO" id="GO:0005975">
    <property type="term" value="P:carbohydrate metabolic process"/>
    <property type="evidence" value="ECO:0007669"/>
    <property type="project" value="InterPro"/>
</dbReference>
<dbReference type="InterPro" id="IPR051024">
    <property type="entry name" value="GlcNAc_Chitin_IntDeg"/>
</dbReference>
<evidence type="ECO:0008006" key="10">
    <source>
        <dbReference type="Google" id="ProtNLM"/>
    </source>
</evidence>
<dbReference type="Pfam" id="PF00801">
    <property type="entry name" value="PKD"/>
    <property type="match status" value="1"/>
</dbReference>
<feature type="signal peptide" evidence="5">
    <location>
        <begin position="1"/>
        <end position="23"/>
    </location>
</feature>
<dbReference type="InterPro" id="IPR022409">
    <property type="entry name" value="PKD/Chitinase_dom"/>
</dbReference>
<dbReference type="OrthoDB" id="3675244at2"/>
<dbReference type="SMART" id="SM00495">
    <property type="entry name" value="ChtBD3"/>
    <property type="match status" value="1"/>
</dbReference>
<dbReference type="GO" id="GO:0005576">
    <property type="term" value="C:extracellular region"/>
    <property type="evidence" value="ECO:0007669"/>
    <property type="project" value="InterPro"/>
</dbReference>
<dbReference type="GO" id="GO:0008061">
    <property type="term" value="F:chitin binding"/>
    <property type="evidence" value="ECO:0007669"/>
    <property type="project" value="UniProtKB-KW"/>
</dbReference>
<comment type="caution">
    <text evidence="8">The sequence shown here is derived from an EMBL/GenBank/DDBJ whole genome shotgun (WGS) entry which is preliminary data.</text>
</comment>
<feature type="compositionally biased region" description="Gly residues" evidence="4">
    <location>
        <begin position="426"/>
        <end position="447"/>
    </location>
</feature>
<evidence type="ECO:0000256" key="1">
    <source>
        <dbReference type="ARBA" id="ARBA00022525"/>
    </source>
</evidence>
<dbReference type="SUPFAM" id="SSF49299">
    <property type="entry name" value="PKD domain"/>
    <property type="match status" value="1"/>
</dbReference>
<dbReference type="GO" id="GO:0030246">
    <property type="term" value="F:carbohydrate binding"/>
    <property type="evidence" value="ECO:0007669"/>
    <property type="project" value="InterPro"/>
</dbReference>
<keyword evidence="1" id="KW-0964">Secreted</keyword>
<dbReference type="SUPFAM" id="SSF81296">
    <property type="entry name" value="E set domains"/>
    <property type="match status" value="1"/>
</dbReference>
<accession>A0A2S5GTB5</accession>
<dbReference type="PANTHER" id="PTHR34823:SF1">
    <property type="entry name" value="CHITIN-BINDING TYPE-4 DOMAIN-CONTAINING PROTEIN"/>
    <property type="match status" value="1"/>
</dbReference>
<sequence>MAKFKITILGGLVLAAVSGSVLAHGTMSHPKARILHCHAGSQSEGCTAFKAQGGSVYDWREVWQKPGGEKTVATTPGDRLCDGGTKPSHRGLNALAQWPITTLKPDANGNVTLKWNHTVAHRTKSLQFFITKMPYDSTKPLQFSDFEKFCEQRDFTPAAAGEGREQEYSCTLPAGKTGRHLIMSVWNTNHVGDGVTSGESYRACGDVNIEGVSNVIKPSDIGALYSIGETKVGDSLVWRLADPKRNGEYLEQLRVPLDENAVQGERWTQVLGNAVNGTSKRVRIGQLGADGKTVTPIVGVDKSHVYSMDGSKYHFVVTKEAAEIKPDPVVIPPLSSITGPVNVQAGQKVQLSGSASTGTDLKFSWTVPAGITVAVKDQPTLSFVAPTQTKDQQYSFTLTTRNDKGASDATHVVTVKGKPEVIVDEGGNGGNGGNGGTGGNGGNGGTGDTPPAYKAGTAYKALERVTNLGKVYECKPWPYTNWCGQSPFHYEPGKGGYWTQAWNLVK</sequence>
<dbReference type="SMART" id="SM00089">
    <property type="entry name" value="PKD"/>
    <property type="match status" value="1"/>
</dbReference>
<dbReference type="InterPro" id="IPR004302">
    <property type="entry name" value="Cellulose/chitin-bd_N"/>
</dbReference>
<dbReference type="PANTHER" id="PTHR34823">
    <property type="entry name" value="GLCNAC-BINDING PROTEIN A"/>
    <property type="match status" value="1"/>
</dbReference>
<feature type="region of interest" description="Disordered" evidence="4">
    <location>
        <begin position="421"/>
        <end position="449"/>
    </location>
</feature>
<dbReference type="Pfam" id="PF18416">
    <property type="entry name" value="GbpA_2"/>
    <property type="match status" value="1"/>
</dbReference>
<feature type="domain" description="Chitin-binding type-3" evidence="7">
    <location>
        <begin position="450"/>
        <end position="501"/>
    </location>
</feature>
<organism evidence="8 9">
    <name type="scientific">Achromobacter spanius</name>
    <dbReference type="NCBI Taxonomy" id="217203"/>
    <lineage>
        <taxon>Bacteria</taxon>
        <taxon>Pseudomonadati</taxon>
        <taxon>Pseudomonadota</taxon>
        <taxon>Betaproteobacteria</taxon>
        <taxon>Burkholderiales</taxon>
        <taxon>Alcaligenaceae</taxon>
        <taxon>Achromobacter</taxon>
    </lineage>
</organism>